<dbReference type="EMBL" id="ML210289">
    <property type="protein sequence ID" value="TFK20733.1"/>
    <property type="molecule type" value="Genomic_DNA"/>
</dbReference>
<feature type="transmembrane region" description="Helical" evidence="2">
    <location>
        <begin position="236"/>
        <end position="259"/>
    </location>
</feature>
<organism evidence="3 4">
    <name type="scientific">Coprinopsis marcescibilis</name>
    <name type="common">Agaric fungus</name>
    <name type="synonym">Psathyrella marcescibilis</name>
    <dbReference type="NCBI Taxonomy" id="230819"/>
    <lineage>
        <taxon>Eukaryota</taxon>
        <taxon>Fungi</taxon>
        <taxon>Dikarya</taxon>
        <taxon>Basidiomycota</taxon>
        <taxon>Agaricomycotina</taxon>
        <taxon>Agaricomycetes</taxon>
        <taxon>Agaricomycetidae</taxon>
        <taxon>Agaricales</taxon>
        <taxon>Agaricineae</taxon>
        <taxon>Psathyrellaceae</taxon>
        <taxon>Coprinopsis</taxon>
    </lineage>
</organism>
<evidence type="ECO:0000256" key="1">
    <source>
        <dbReference type="SAM" id="MobiDB-lite"/>
    </source>
</evidence>
<dbReference type="OrthoDB" id="2576477at2759"/>
<evidence type="ECO:0000313" key="3">
    <source>
        <dbReference type="EMBL" id="TFK20733.1"/>
    </source>
</evidence>
<reference evidence="3 4" key="1">
    <citation type="journal article" date="2019" name="Nat. Ecol. Evol.">
        <title>Megaphylogeny resolves global patterns of mushroom evolution.</title>
        <authorList>
            <person name="Varga T."/>
            <person name="Krizsan K."/>
            <person name="Foldi C."/>
            <person name="Dima B."/>
            <person name="Sanchez-Garcia M."/>
            <person name="Sanchez-Ramirez S."/>
            <person name="Szollosi G.J."/>
            <person name="Szarkandi J.G."/>
            <person name="Papp V."/>
            <person name="Albert L."/>
            <person name="Andreopoulos W."/>
            <person name="Angelini C."/>
            <person name="Antonin V."/>
            <person name="Barry K.W."/>
            <person name="Bougher N.L."/>
            <person name="Buchanan P."/>
            <person name="Buyck B."/>
            <person name="Bense V."/>
            <person name="Catcheside P."/>
            <person name="Chovatia M."/>
            <person name="Cooper J."/>
            <person name="Damon W."/>
            <person name="Desjardin D."/>
            <person name="Finy P."/>
            <person name="Geml J."/>
            <person name="Haridas S."/>
            <person name="Hughes K."/>
            <person name="Justo A."/>
            <person name="Karasinski D."/>
            <person name="Kautmanova I."/>
            <person name="Kiss B."/>
            <person name="Kocsube S."/>
            <person name="Kotiranta H."/>
            <person name="LaButti K.M."/>
            <person name="Lechner B.E."/>
            <person name="Liimatainen K."/>
            <person name="Lipzen A."/>
            <person name="Lukacs Z."/>
            <person name="Mihaltcheva S."/>
            <person name="Morgado L.N."/>
            <person name="Niskanen T."/>
            <person name="Noordeloos M.E."/>
            <person name="Ohm R.A."/>
            <person name="Ortiz-Santana B."/>
            <person name="Ovrebo C."/>
            <person name="Racz N."/>
            <person name="Riley R."/>
            <person name="Savchenko A."/>
            <person name="Shiryaev A."/>
            <person name="Soop K."/>
            <person name="Spirin V."/>
            <person name="Szebenyi C."/>
            <person name="Tomsovsky M."/>
            <person name="Tulloss R.E."/>
            <person name="Uehling J."/>
            <person name="Grigoriev I.V."/>
            <person name="Vagvolgyi C."/>
            <person name="Papp T."/>
            <person name="Martin F.M."/>
            <person name="Miettinen O."/>
            <person name="Hibbett D.S."/>
            <person name="Nagy L.G."/>
        </authorList>
    </citation>
    <scope>NUCLEOTIDE SEQUENCE [LARGE SCALE GENOMIC DNA]</scope>
    <source>
        <strain evidence="3 4">CBS 121175</strain>
    </source>
</reference>
<dbReference type="AlphaFoldDB" id="A0A5C3KLC4"/>
<evidence type="ECO:0000256" key="2">
    <source>
        <dbReference type="SAM" id="Phobius"/>
    </source>
</evidence>
<evidence type="ECO:0000313" key="4">
    <source>
        <dbReference type="Proteomes" id="UP000307440"/>
    </source>
</evidence>
<keyword evidence="4" id="KW-1185">Reference proteome</keyword>
<keyword evidence="2" id="KW-0472">Membrane</keyword>
<feature type="region of interest" description="Disordered" evidence="1">
    <location>
        <begin position="1"/>
        <end position="131"/>
    </location>
</feature>
<feature type="compositionally biased region" description="Polar residues" evidence="1">
    <location>
        <begin position="77"/>
        <end position="89"/>
    </location>
</feature>
<protein>
    <submittedName>
        <fullName evidence="3">Uncharacterized protein</fullName>
    </submittedName>
</protein>
<sequence length="392" mass="43599">MDAQTTQQDAPPPSVDEINDNVITDPPPPYPDPARRRSHGGRVSSGNRSRRSGHNLHTIQTDSSMDSYGELDGILATPSQGLISSGPSTDDNDLDAERATFLSPPSPSQLQRSHRHPGMGGRPPSISHASTLSAAPSLAHTVLSLFQLEQDHDDEGGVYLPDEGFSEQHLHHMLEEERDDGLSLHSTRRNESKLARYFRPMGRPLYYRALIHLLFINFPYALAAWIYLFVFTLTGTTLLVALPLGALFCFLDLLGARLFSRGELALQTRFHSPLSYPTPYPPRPIFTRYRELTSQEIETGRMASSRPGGLVKEKSFYKNAYAMFTDPTSYQALFYFIVIKPAITLGLLLFILIFVVPAIILVIPAPAALRAVRRLGKWQANIAVEGLYFAVR</sequence>
<keyword evidence="2" id="KW-0812">Transmembrane</keyword>
<accession>A0A5C3KLC4</accession>
<gene>
    <name evidence="3" type="ORF">FA15DRAFT_646586</name>
</gene>
<feature type="transmembrane region" description="Helical" evidence="2">
    <location>
        <begin position="205"/>
        <end position="230"/>
    </location>
</feature>
<proteinExistence type="predicted"/>
<feature type="transmembrane region" description="Helical" evidence="2">
    <location>
        <begin position="345"/>
        <end position="369"/>
    </location>
</feature>
<name>A0A5C3KLC4_COPMA</name>
<dbReference type="Proteomes" id="UP000307440">
    <property type="component" value="Unassembled WGS sequence"/>
</dbReference>
<keyword evidence="2" id="KW-1133">Transmembrane helix</keyword>
<feature type="compositionally biased region" description="Polar residues" evidence="1">
    <location>
        <begin position="57"/>
        <end position="66"/>
    </location>
</feature>